<dbReference type="AlphaFoldDB" id="A0A226DSL8"/>
<gene>
    <name evidence="1" type="ORF">Fcan01_16915</name>
</gene>
<sequence length="141" mass="15813">MAPTALEKAVYDRTSTADILDYLTVELKTHATTPLVESKVDHLISMAKTSQTDILDIHKRIQICAPPDMSPHQQEFQKLLGKSMDLLSAFAGVKLPHQLRCKIYSLTSSRHQTTPFGTPNFRWNLERLGLISGLIRQCGPQ</sequence>
<evidence type="ECO:0000313" key="2">
    <source>
        <dbReference type="Proteomes" id="UP000198287"/>
    </source>
</evidence>
<organism evidence="1 2">
    <name type="scientific">Folsomia candida</name>
    <name type="common">Springtail</name>
    <dbReference type="NCBI Taxonomy" id="158441"/>
    <lineage>
        <taxon>Eukaryota</taxon>
        <taxon>Metazoa</taxon>
        <taxon>Ecdysozoa</taxon>
        <taxon>Arthropoda</taxon>
        <taxon>Hexapoda</taxon>
        <taxon>Collembola</taxon>
        <taxon>Entomobryomorpha</taxon>
        <taxon>Isotomoidea</taxon>
        <taxon>Isotomidae</taxon>
        <taxon>Proisotominae</taxon>
        <taxon>Folsomia</taxon>
    </lineage>
</organism>
<keyword evidence="2" id="KW-1185">Reference proteome</keyword>
<comment type="caution">
    <text evidence="1">The sequence shown here is derived from an EMBL/GenBank/DDBJ whole genome shotgun (WGS) entry which is preliminary data.</text>
</comment>
<proteinExistence type="predicted"/>
<dbReference type="EMBL" id="LNIX01000012">
    <property type="protein sequence ID" value="OXA48070.1"/>
    <property type="molecule type" value="Genomic_DNA"/>
</dbReference>
<name>A0A226DSL8_FOLCA</name>
<reference evidence="1 2" key="1">
    <citation type="submission" date="2015-12" db="EMBL/GenBank/DDBJ databases">
        <title>The genome of Folsomia candida.</title>
        <authorList>
            <person name="Faddeeva A."/>
            <person name="Derks M.F."/>
            <person name="Anvar Y."/>
            <person name="Smit S."/>
            <person name="Van Straalen N."/>
            <person name="Roelofs D."/>
        </authorList>
    </citation>
    <scope>NUCLEOTIDE SEQUENCE [LARGE SCALE GENOMIC DNA]</scope>
    <source>
        <strain evidence="1 2">VU population</strain>
        <tissue evidence="1">Whole body</tissue>
    </source>
</reference>
<protein>
    <submittedName>
        <fullName evidence="1">Uncharacterized protein</fullName>
    </submittedName>
</protein>
<dbReference type="Proteomes" id="UP000198287">
    <property type="component" value="Unassembled WGS sequence"/>
</dbReference>
<accession>A0A226DSL8</accession>
<evidence type="ECO:0000313" key="1">
    <source>
        <dbReference type="EMBL" id="OXA48070.1"/>
    </source>
</evidence>